<gene>
    <name evidence="1" type="ORF">FCL38_22760</name>
</gene>
<evidence type="ECO:0000313" key="1">
    <source>
        <dbReference type="EMBL" id="QCP12953.1"/>
    </source>
</evidence>
<dbReference type="Pfam" id="PF07813">
    <property type="entry name" value="LTXXQ"/>
    <property type="match status" value="1"/>
</dbReference>
<reference evidence="1 2" key="1">
    <citation type="submission" date="2019-05" db="EMBL/GenBank/DDBJ databases">
        <title>Draft Genome Sequences of Six Type Strains of the Genus Massilia.</title>
        <authorList>
            <person name="Miess H."/>
            <person name="Frediansyhah A."/>
            <person name="Gross H."/>
        </authorList>
    </citation>
    <scope>NUCLEOTIDE SEQUENCE [LARGE SCALE GENOMIC DNA]</scope>
    <source>
        <strain evidence="1 2">DSMZ 26121</strain>
    </source>
</reference>
<proteinExistence type="predicted"/>
<sequence>MGTVTVGLQVIRQQRADIAIVIDDQNARCWFHPPIIATSAGEDQRRFVSSCIWSGTPVRLRQGNKRIQKAAPATLHGNTALRNCFPCTASLDEIQAYSKLPFEGFKMNFLRKSIIATVAMLSIGSAAMAAPAPETTQHRAYAETKFDPVKRAERIEQRQQKLHEALKLTASQEAAWKTYIAAIKPQQAAGRVDRASFKDLNATQRAEKRLELSKARIAHQETRLAALKTFYAALTPEQQKVFDQHPAHGKRHGHHRRHG</sequence>
<dbReference type="Proteomes" id="UP000298763">
    <property type="component" value="Chromosome"/>
</dbReference>
<organism evidence="1 2">
    <name type="scientific">Pseudoduganella umbonata</name>
    <dbReference type="NCBI Taxonomy" id="864828"/>
    <lineage>
        <taxon>Bacteria</taxon>
        <taxon>Pseudomonadati</taxon>
        <taxon>Pseudomonadota</taxon>
        <taxon>Betaproteobacteria</taxon>
        <taxon>Burkholderiales</taxon>
        <taxon>Oxalobacteraceae</taxon>
        <taxon>Telluria group</taxon>
        <taxon>Pseudoduganella</taxon>
    </lineage>
</organism>
<name>A0ABX5UPN1_9BURK</name>
<protein>
    <recommendedName>
        <fullName evidence="3">Spy/CpxP family protein refolding chaperone</fullName>
    </recommendedName>
</protein>
<accession>A0ABX5UPN1</accession>
<evidence type="ECO:0008006" key="3">
    <source>
        <dbReference type="Google" id="ProtNLM"/>
    </source>
</evidence>
<evidence type="ECO:0000313" key="2">
    <source>
        <dbReference type="Proteomes" id="UP000298763"/>
    </source>
</evidence>
<keyword evidence="2" id="KW-1185">Reference proteome</keyword>
<dbReference type="InterPro" id="IPR012899">
    <property type="entry name" value="LTXXQ"/>
</dbReference>
<dbReference type="EMBL" id="CP040017">
    <property type="protein sequence ID" value="QCP12953.1"/>
    <property type="molecule type" value="Genomic_DNA"/>
</dbReference>